<dbReference type="SUPFAM" id="SSF52540">
    <property type="entry name" value="P-loop containing nucleoside triphosphate hydrolases"/>
    <property type="match status" value="1"/>
</dbReference>
<keyword evidence="1" id="KW-0347">Helicase</keyword>
<keyword evidence="4" id="KW-1185">Reference proteome</keyword>
<keyword evidence="1" id="KW-0547">Nucleotide-binding</keyword>
<keyword evidence="1" id="KW-0067">ATP-binding</keyword>
<dbReference type="InterPro" id="IPR027417">
    <property type="entry name" value="P-loop_NTPase"/>
</dbReference>
<dbReference type="EnsemblMetazoa" id="XM_008180020.1">
    <property type="protein sequence ID" value="XP_008178242.1"/>
    <property type="gene ID" value="LOC103307751"/>
</dbReference>
<dbReference type="GeneID" id="103307751"/>
<organism evidence="3 4">
    <name type="scientific">Acyrthosiphon pisum</name>
    <name type="common">Pea aphid</name>
    <dbReference type="NCBI Taxonomy" id="7029"/>
    <lineage>
        <taxon>Eukaryota</taxon>
        <taxon>Metazoa</taxon>
        <taxon>Ecdysozoa</taxon>
        <taxon>Arthropoda</taxon>
        <taxon>Hexapoda</taxon>
        <taxon>Insecta</taxon>
        <taxon>Pterygota</taxon>
        <taxon>Neoptera</taxon>
        <taxon>Paraneoptera</taxon>
        <taxon>Hemiptera</taxon>
        <taxon>Sternorrhyncha</taxon>
        <taxon>Aphidomorpha</taxon>
        <taxon>Aphidoidea</taxon>
        <taxon>Aphididae</taxon>
        <taxon>Macrosiphini</taxon>
        <taxon>Acyrthosiphon</taxon>
    </lineage>
</organism>
<feature type="domain" description="DNA helicase Pif1-like DEAD-box helicase" evidence="2">
    <location>
        <begin position="10"/>
        <end position="95"/>
    </location>
</feature>
<keyword evidence="1" id="KW-0233">DNA recombination</keyword>
<keyword evidence="1" id="KW-0227">DNA damage</keyword>
<proteinExistence type="inferred from homology"/>
<reference evidence="3" key="2">
    <citation type="submission" date="2022-06" db="UniProtKB">
        <authorList>
            <consortium name="EnsemblMetazoa"/>
        </authorList>
    </citation>
    <scope>IDENTIFICATION</scope>
</reference>
<dbReference type="RefSeq" id="XP_008178242.1">
    <property type="nucleotide sequence ID" value="XM_008180020.1"/>
</dbReference>
<keyword evidence="1" id="KW-0378">Hydrolase</keyword>
<protein>
    <recommendedName>
        <fullName evidence="1">ATP-dependent DNA helicase</fullName>
        <ecNumber evidence="1">5.6.2.3</ecNumber>
    </recommendedName>
</protein>
<dbReference type="PANTHER" id="PTHR10492:SF57">
    <property type="entry name" value="ATP-DEPENDENT DNA HELICASE"/>
    <property type="match status" value="1"/>
</dbReference>
<dbReference type="GO" id="GO:0043139">
    <property type="term" value="F:5'-3' DNA helicase activity"/>
    <property type="evidence" value="ECO:0007669"/>
    <property type="project" value="UniProtKB-EC"/>
</dbReference>
<comment type="catalytic activity">
    <reaction evidence="1">
        <text>ATP + H2O = ADP + phosphate + H(+)</text>
        <dbReference type="Rhea" id="RHEA:13065"/>
        <dbReference type="ChEBI" id="CHEBI:15377"/>
        <dbReference type="ChEBI" id="CHEBI:15378"/>
        <dbReference type="ChEBI" id="CHEBI:30616"/>
        <dbReference type="ChEBI" id="CHEBI:43474"/>
        <dbReference type="ChEBI" id="CHEBI:456216"/>
        <dbReference type="EC" id="5.6.2.3"/>
    </reaction>
</comment>
<dbReference type="GO" id="GO:0000723">
    <property type="term" value="P:telomere maintenance"/>
    <property type="evidence" value="ECO:0007669"/>
    <property type="project" value="InterPro"/>
</dbReference>
<dbReference type="GO" id="GO:0016787">
    <property type="term" value="F:hydrolase activity"/>
    <property type="evidence" value="ECO:0007669"/>
    <property type="project" value="UniProtKB-KW"/>
</dbReference>
<evidence type="ECO:0000256" key="1">
    <source>
        <dbReference type="RuleBase" id="RU363044"/>
    </source>
</evidence>
<name>A0A8R1X0F6_ACYPI</name>
<dbReference type="GO" id="GO:0005524">
    <property type="term" value="F:ATP binding"/>
    <property type="evidence" value="ECO:0007669"/>
    <property type="project" value="UniProtKB-KW"/>
</dbReference>
<dbReference type="GO" id="GO:0006310">
    <property type="term" value="P:DNA recombination"/>
    <property type="evidence" value="ECO:0007669"/>
    <property type="project" value="UniProtKB-KW"/>
</dbReference>
<dbReference type="AlphaFoldDB" id="A0A8R1X0F6"/>
<dbReference type="GO" id="GO:0006281">
    <property type="term" value="P:DNA repair"/>
    <property type="evidence" value="ECO:0007669"/>
    <property type="project" value="UniProtKB-KW"/>
</dbReference>
<dbReference type="Proteomes" id="UP000007819">
    <property type="component" value="Chromosome X"/>
</dbReference>
<comment type="similarity">
    <text evidence="1">Belongs to the helicase family.</text>
</comment>
<evidence type="ECO:0000259" key="2">
    <source>
        <dbReference type="Pfam" id="PF05970"/>
    </source>
</evidence>
<dbReference type="EC" id="5.6.2.3" evidence="1"/>
<dbReference type="PANTHER" id="PTHR10492">
    <property type="match status" value="1"/>
</dbReference>
<dbReference type="InterPro" id="IPR010285">
    <property type="entry name" value="DNA_helicase_pif1-like_DEAD"/>
</dbReference>
<keyword evidence="1" id="KW-0234">DNA repair</keyword>
<evidence type="ECO:0000313" key="3">
    <source>
        <dbReference type="EnsemblMetazoa" id="XP_008178242.1"/>
    </source>
</evidence>
<accession>A0A8R1X0F6</accession>
<reference evidence="4" key="1">
    <citation type="submission" date="2010-06" db="EMBL/GenBank/DDBJ databases">
        <authorList>
            <person name="Jiang H."/>
            <person name="Abraham K."/>
            <person name="Ali S."/>
            <person name="Alsbrooks S.L."/>
            <person name="Anim B.N."/>
            <person name="Anosike U.S."/>
            <person name="Attaway T."/>
            <person name="Bandaranaike D.P."/>
            <person name="Battles P.K."/>
            <person name="Bell S.N."/>
            <person name="Bell A.V."/>
            <person name="Beltran B."/>
            <person name="Bickham C."/>
            <person name="Bustamante Y."/>
            <person name="Caleb T."/>
            <person name="Canada A."/>
            <person name="Cardenas V."/>
            <person name="Carter K."/>
            <person name="Chacko J."/>
            <person name="Chandrabose M.N."/>
            <person name="Chavez D."/>
            <person name="Chavez A."/>
            <person name="Chen L."/>
            <person name="Chu H.-S."/>
            <person name="Claassen K.J."/>
            <person name="Cockrell R."/>
            <person name="Collins M."/>
            <person name="Cooper J.A."/>
            <person name="Cree A."/>
            <person name="Curry S.M."/>
            <person name="Da Y."/>
            <person name="Dao M.D."/>
            <person name="Das B."/>
            <person name="Davila M.-L."/>
            <person name="Davy-Carroll L."/>
            <person name="Denson S."/>
            <person name="Dinh H."/>
            <person name="Ebong V.E."/>
            <person name="Edwards J.R."/>
            <person name="Egan A."/>
            <person name="El-Daye J."/>
            <person name="Escobedo L."/>
            <person name="Fernandez S."/>
            <person name="Fernando P.R."/>
            <person name="Flagg N."/>
            <person name="Forbes L.D."/>
            <person name="Fowler R.G."/>
            <person name="Fu Q."/>
            <person name="Gabisi R.A."/>
            <person name="Ganer J."/>
            <person name="Garbino Pronczuk A."/>
            <person name="Garcia R.M."/>
            <person name="Garner T."/>
            <person name="Garrett T.E."/>
            <person name="Gonzalez D.A."/>
            <person name="Hamid H."/>
            <person name="Hawkins E.S."/>
            <person name="Hirani K."/>
            <person name="Hogues M.E."/>
            <person name="Hollins B."/>
            <person name="Hsiao C.-H."/>
            <person name="Jabil R."/>
            <person name="James M.L."/>
            <person name="Jhangiani S.N."/>
            <person name="Johnson B."/>
            <person name="Johnson Q."/>
            <person name="Joshi V."/>
            <person name="Kalu J.B."/>
            <person name="Kam C."/>
            <person name="Kashfia A."/>
            <person name="Keebler J."/>
            <person name="Kisamo H."/>
            <person name="Kovar C.L."/>
            <person name="Lago L.A."/>
            <person name="Lai C.-Y."/>
            <person name="Laidlaw J."/>
            <person name="Lara F."/>
            <person name="Le T.-K."/>
            <person name="Lee S.L."/>
            <person name="Legall F.H."/>
            <person name="Lemon S.J."/>
            <person name="Lewis L.R."/>
            <person name="Li B."/>
            <person name="Liu Y."/>
            <person name="Liu Y.-S."/>
            <person name="Lopez J."/>
            <person name="Lozado R.J."/>
            <person name="Lu J."/>
            <person name="Madu R.C."/>
            <person name="Maheshwari M."/>
            <person name="Maheshwari R."/>
            <person name="Malloy K."/>
            <person name="Martinez E."/>
            <person name="Mathew T."/>
            <person name="Mercado I.C."/>
            <person name="Mercado C."/>
            <person name="Meyer B."/>
            <person name="Montgomery K."/>
            <person name="Morgan M.B."/>
            <person name="Munidasa M."/>
            <person name="Nazareth L.V."/>
            <person name="Nelson J."/>
            <person name="Ng B.M."/>
            <person name="Nguyen N.B."/>
            <person name="Nguyen P.Q."/>
            <person name="Nguyen T."/>
            <person name="Obregon M."/>
            <person name="Okwuonu G.O."/>
            <person name="Onwere C.G."/>
            <person name="Orozco G."/>
            <person name="Parra A."/>
            <person name="Patel S."/>
            <person name="Patil S."/>
            <person name="Perez A."/>
            <person name="Perez Y."/>
            <person name="Pham C."/>
            <person name="Primus E.L."/>
            <person name="Pu L.-L."/>
            <person name="Puazo M."/>
            <person name="Qin X."/>
            <person name="Quiroz J.B."/>
            <person name="Reese J."/>
            <person name="Richards S."/>
            <person name="Rives C.M."/>
            <person name="Robberts R."/>
            <person name="Ruiz S.J."/>
            <person name="Ruiz M.J."/>
            <person name="Santibanez J."/>
            <person name="Schneider B.W."/>
            <person name="Sisson I."/>
            <person name="Smith M."/>
            <person name="Sodergren E."/>
            <person name="Song X.-Z."/>
            <person name="Song B.B."/>
            <person name="Summersgill H."/>
            <person name="Thelus R."/>
            <person name="Thornton R.D."/>
            <person name="Trejos Z.Y."/>
            <person name="Usmani K."/>
            <person name="Vattathil S."/>
            <person name="Villasana D."/>
            <person name="Walker D.L."/>
            <person name="Wang S."/>
            <person name="Wang K."/>
            <person name="White C.S."/>
            <person name="Williams A.C."/>
            <person name="Williamson J."/>
            <person name="Wilson K."/>
            <person name="Woghiren I.O."/>
            <person name="Woodworth J.R."/>
            <person name="Worley K.C."/>
            <person name="Wright R.A."/>
            <person name="Wu W."/>
            <person name="Young L."/>
            <person name="Zhang L."/>
            <person name="Zhang J."/>
            <person name="Zhu Y."/>
            <person name="Muzny D.M."/>
            <person name="Weinstock G."/>
            <person name="Gibbs R.A."/>
        </authorList>
    </citation>
    <scope>NUCLEOTIDE SEQUENCE [LARGE SCALE GENOMIC DNA]</scope>
    <source>
        <strain evidence="4">LSR1</strain>
    </source>
</reference>
<dbReference type="OrthoDB" id="6617105at2759"/>
<dbReference type="KEGG" id="api:103307751"/>
<comment type="cofactor">
    <cofactor evidence="1">
        <name>Mg(2+)</name>
        <dbReference type="ChEBI" id="CHEBI:18420"/>
    </cofactor>
</comment>
<sequence>MSPGLQLTVVDRLLRDVMVSELPFGGKSMLFAGDFRQILPVVRRGTRTDIVMSSIKENGLWSVMERFNLVQNMRAGNDADFASWLLRLGNGQLPAVDGVPDTVQIPREMVCDVADLIDFVYPQHMSLANVEEFARRVIVCPTNEECGDVNGDVLERVDGREMTYTGVDTMMADEADEVANFPTEFLNALVPDGLPPFRLKLKVGCIVMCDNSSHIAHDPRVMWSS</sequence>
<evidence type="ECO:0000313" key="4">
    <source>
        <dbReference type="Proteomes" id="UP000007819"/>
    </source>
</evidence>
<dbReference type="Pfam" id="PF05970">
    <property type="entry name" value="PIF1"/>
    <property type="match status" value="1"/>
</dbReference>